<dbReference type="InterPro" id="IPR011057">
    <property type="entry name" value="Mss4-like_sf"/>
</dbReference>
<feature type="region of interest" description="Disordered" evidence="1">
    <location>
        <begin position="141"/>
        <end position="227"/>
    </location>
</feature>
<sequence>MAQLYGTCACERNQYTIIIPSELRTHAQVFFDNSRDSRRTQASPVTAWLRIPLDWYHSTTYALFPDETPTSIRKTYHTPARAATPVRRQFCGYCGTHLTAWSEGDEGDREAANRLDITLGSLLGESIEQLEALKIIPNADDDEDDEQADENGDHGGLVKGGTVDDDVHIPTTERPAPVRSRGGDDEMVKGGTIHDDVHIPTTEGTAMHGMEGPGATTTVAPVAPTSRATARSLQRMRNRGLPYFEEMVENSRLGRIKRQKGGALSADGRTTVEWEIVEIGNGDSAGGEGDDAGASGGRGVKRPQPES</sequence>
<evidence type="ECO:0008006" key="4">
    <source>
        <dbReference type="Google" id="ProtNLM"/>
    </source>
</evidence>
<dbReference type="OrthoDB" id="3907216at2759"/>
<dbReference type="GeneID" id="54474602"/>
<feature type="compositionally biased region" description="Acidic residues" evidence="1">
    <location>
        <begin position="141"/>
        <end position="150"/>
    </location>
</feature>
<dbReference type="AlphaFoldDB" id="A0A6A6PVY4"/>
<feature type="region of interest" description="Disordered" evidence="1">
    <location>
        <begin position="279"/>
        <end position="307"/>
    </location>
</feature>
<keyword evidence="3" id="KW-1185">Reference proteome</keyword>
<dbReference type="RefSeq" id="XP_033590017.1">
    <property type="nucleotide sequence ID" value="XM_033733600.1"/>
</dbReference>
<dbReference type="Proteomes" id="UP000799767">
    <property type="component" value="Unassembled WGS sequence"/>
</dbReference>
<organism evidence="2 3">
    <name type="scientific">Neohortaea acidophila</name>
    <dbReference type="NCBI Taxonomy" id="245834"/>
    <lineage>
        <taxon>Eukaryota</taxon>
        <taxon>Fungi</taxon>
        <taxon>Dikarya</taxon>
        <taxon>Ascomycota</taxon>
        <taxon>Pezizomycotina</taxon>
        <taxon>Dothideomycetes</taxon>
        <taxon>Dothideomycetidae</taxon>
        <taxon>Mycosphaerellales</taxon>
        <taxon>Teratosphaeriaceae</taxon>
        <taxon>Neohortaea</taxon>
    </lineage>
</organism>
<dbReference type="SUPFAM" id="SSF51316">
    <property type="entry name" value="Mss4-like"/>
    <property type="match status" value="1"/>
</dbReference>
<reference evidence="2" key="1">
    <citation type="journal article" date="2020" name="Stud. Mycol.">
        <title>101 Dothideomycetes genomes: a test case for predicting lifestyles and emergence of pathogens.</title>
        <authorList>
            <person name="Haridas S."/>
            <person name="Albert R."/>
            <person name="Binder M."/>
            <person name="Bloem J."/>
            <person name="Labutti K."/>
            <person name="Salamov A."/>
            <person name="Andreopoulos B."/>
            <person name="Baker S."/>
            <person name="Barry K."/>
            <person name="Bills G."/>
            <person name="Bluhm B."/>
            <person name="Cannon C."/>
            <person name="Castanera R."/>
            <person name="Culley D."/>
            <person name="Daum C."/>
            <person name="Ezra D."/>
            <person name="Gonzalez J."/>
            <person name="Henrissat B."/>
            <person name="Kuo A."/>
            <person name="Liang C."/>
            <person name="Lipzen A."/>
            <person name="Lutzoni F."/>
            <person name="Magnuson J."/>
            <person name="Mondo S."/>
            <person name="Nolan M."/>
            <person name="Ohm R."/>
            <person name="Pangilinan J."/>
            <person name="Park H.-J."/>
            <person name="Ramirez L."/>
            <person name="Alfaro M."/>
            <person name="Sun H."/>
            <person name="Tritt A."/>
            <person name="Yoshinaga Y."/>
            <person name="Zwiers L.-H."/>
            <person name="Turgeon B."/>
            <person name="Goodwin S."/>
            <person name="Spatafora J."/>
            <person name="Crous P."/>
            <person name="Grigoriev I."/>
        </authorList>
    </citation>
    <scope>NUCLEOTIDE SEQUENCE</scope>
    <source>
        <strain evidence="2">CBS 113389</strain>
    </source>
</reference>
<accession>A0A6A6PVY4</accession>
<gene>
    <name evidence="2" type="ORF">BDY17DRAFT_297441</name>
</gene>
<name>A0A6A6PVY4_9PEZI</name>
<evidence type="ECO:0000313" key="2">
    <source>
        <dbReference type="EMBL" id="KAF2483447.1"/>
    </source>
</evidence>
<evidence type="ECO:0000256" key="1">
    <source>
        <dbReference type="SAM" id="MobiDB-lite"/>
    </source>
</evidence>
<dbReference type="Gene3D" id="3.90.1590.10">
    <property type="entry name" value="glutathione-dependent formaldehyde- activating enzyme (gfa)"/>
    <property type="match status" value="1"/>
</dbReference>
<evidence type="ECO:0000313" key="3">
    <source>
        <dbReference type="Proteomes" id="UP000799767"/>
    </source>
</evidence>
<feature type="compositionally biased region" description="Basic and acidic residues" evidence="1">
    <location>
        <begin position="181"/>
        <end position="198"/>
    </location>
</feature>
<protein>
    <recommendedName>
        <fullName evidence="4">CENP-V/GFA domain-containing protein</fullName>
    </recommendedName>
</protein>
<dbReference type="EMBL" id="MU001635">
    <property type="protein sequence ID" value="KAF2483447.1"/>
    <property type="molecule type" value="Genomic_DNA"/>
</dbReference>
<feature type="compositionally biased region" description="Low complexity" evidence="1">
    <location>
        <begin position="215"/>
        <end position="227"/>
    </location>
</feature>
<proteinExistence type="predicted"/>